<accession>A0ABU1AWA5</accession>
<proteinExistence type="predicted"/>
<feature type="signal peptide" evidence="1">
    <location>
        <begin position="1"/>
        <end position="21"/>
    </location>
</feature>
<dbReference type="Proteomes" id="UP001225316">
    <property type="component" value="Unassembled WGS sequence"/>
</dbReference>
<evidence type="ECO:0000256" key="1">
    <source>
        <dbReference type="SAM" id="SignalP"/>
    </source>
</evidence>
<comment type="caution">
    <text evidence="2">The sequence shown here is derived from an EMBL/GenBank/DDBJ whole genome shotgun (WGS) entry which is preliminary data.</text>
</comment>
<gene>
    <name evidence="2" type="ORF">QEH52_13025</name>
</gene>
<evidence type="ECO:0000313" key="2">
    <source>
        <dbReference type="EMBL" id="MDQ8208439.1"/>
    </source>
</evidence>
<keyword evidence="3" id="KW-1185">Reference proteome</keyword>
<dbReference type="EMBL" id="JARXHW010000031">
    <property type="protein sequence ID" value="MDQ8208439.1"/>
    <property type="molecule type" value="Genomic_DNA"/>
</dbReference>
<feature type="chain" id="PRO_5045645757" evidence="1">
    <location>
        <begin position="22"/>
        <end position="177"/>
    </location>
</feature>
<organism evidence="2 3">
    <name type="scientific">Thalassobacterium maritimum</name>
    <dbReference type="NCBI Taxonomy" id="3041265"/>
    <lineage>
        <taxon>Bacteria</taxon>
        <taxon>Pseudomonadati</taxon>
        <taxon>Verrucomicrobiota</taxon>
        <taxon>Opitutia</taxon>
        <taxon>Puniceicoccales</taxon>
        <taxon>Coraliomargaritaceae</taxon>
        <taxon>Thalassobacterium</taxon>
    </lineage>
</organism>
<sequence>MKAKIISLMTACGIASAPLIAQDPSTLLSEVGVRIGQDAEKQINLKSYELYSVIDTDWSWELSQEIRLALSVEAALGGLSGEDKDAVYARIAPLGRLQFGDFPVSLEFSSGPSYYSEDRFSGYDIGGNFHFTSSLGLNWTVDKAWKIGYRFQHTSNADLDSPNPGLDMHTLSVAYIF</sequence>
<dbReference type="RefSeq" id="WP_308951025.1">
    <property type="nucleotide sequence ID" value="NZ_JARXHW010000031.1"/>
</dbReference>
<dbReference type="InterPro" id="IPR018550">
    <property type="entry name" value="Lipid-A_deacylase-rel"/>
</dbReference>
<keyword evidence="2" id="KW-0378">Hydrolase</keyword>
<keyword evidence="1" id="KW-0732">Signal</keyword>
<dbReference type="Pfam" id="PF09411">
    <property type="entry name" value="PagL"/>
    <property type="match status" value="1"/>
</dbReference>
<evidence type="ECO:0000313" key="3">
    <source>
        <dbReference type="Proteomes" id="UP001225316"/>
    </source>
</evidence>
<protein>
    <submittedName>
        <fullName evidence="2">Acyloxyacyl hydrolase</fullName>
    </submittedName>
</protein>
<reference evidence="2 3" key="1">
    <citation type="submission" date="2023-04" db="EMBL/GenBank/DDBJ databases">
        <title>A novel bacteria isolated from coastal sediment.</title>
        <authorList>
            <person name="Liu X.-J."/>
            <person name="Du Z.-J."/>
        </authorList>
    </citation>
    <scope>NUCLEOTIDE SEQUENCE [LARGE SCALE GENOMIC DNA]</scope>
    <source>
        <strain evidence="2 3">SDUM461003</strain>
    </source>
</reference>
<dbReference type="Gene3D" id="2.40.160.20">
    <property type="match status" value="1"/>
</dbReference>
<name>A0ABU1AWA5_9BACT</name>
<dbReference type="GO" id="GO:0016787">
    <property type="term" value="F:hydrolase activity"/>
    <property type="evidence" value="ECO:0007669"/>
    <property type="project" value="UniProtKB-KW"/>
</dbReference>